<dbReference type="Proteomes" id="UP001140091">
    <property type="component" value="Unassembled WGS sequence"/>
</dbReference>
<name>A0A9W8JEI8_9AGAR</name>
<dbReference type="EMBL" id="JANBPK010000744">
    <property type="protein sequence ID" value="KAJ2933376.1"/>
    <property type="molecule type" value="Genomic_DNA"/>
</dbReference>
<gene>
    <name evidence="1" type="ORF">H1R20_g3699</name>
</gene>
<organism evidence="1 2">
    <name type="scientific">Candolleomyces eurysporus</name>
    <dbReference type="NCBI Taxonomy" id="2828524"/>
    <lineage>
        <taxon>Eukaryota</taxon>
        <taxon>Fungi</taxon>
        <taxon>Dikarya</taxon>
        <taxon>Basidiomycota</taxon>
        <taxon>Agaricomycotina</taxon>
        <taxon>Agaricomycetes</taxon>
        <taxon>Agaricomycetidae</taxon>
        <taxon>Agaricales</taxon>
        <taxon>Agaricineae</taxon>
        <taxon>Psathyrellaceae</taxon>
        <taxon>Candolleomyces</taxon>
    </lineage>
</organism>
<keyword evidence="2" id="KW-1185">Reference proteome</keyword>
<protein>
    <submittedName>
        <fullName evidence="1">Uncharacterized protein</fullName>
    </submittedName>
</protein>
<dbReference type="AlphaFoldDB" id="A0A9W8JEI8"/>
<sequence>MPTTQTWQGRPQVSLVGVWMSDDINPKLIHRVPLSEADPKTLERFVDKHGYLYVFSDPELEGSNGESATIDIGAPIKIPAVPDVVVFSSLDRKSQ</sequence>
<accession>A0A9W8JEI8</accession>
<evidence type="ECO:0000313" key="2">
    <source>
        <dbReference type="Proteomes" id="UP001140091"/>
    </source>
</evidence>
<comment type="caution">
    <text evidence="1">The sequence shown here is derived from an EMBL/GenBank/DDBJ whole genome shotgun (WGS) entry which is preliminary data.</text>
</comment>
<dbReference type="OrthoDB" id="3062641at2759"/>
<evidence type="ECO:0000313" key="1">
    <source>
        <dbReference type="EMBL" id="KAJ2933376.1"/>
    </source>
</evidence>
<feature type="non-terminal residue" evidence="1">
    <location>
        <position position="1"/>
    </location>
</feature>
<reference evidence="1" key="1">
    <citation type="submission" date="2022-06" db="EMBL/GenBank/DDBJ databases">
        <title>Genome Sequence of Candolleomyces eurysporus.</title>
        <authorList>
            <person name="Buettner E."/>
        </authorList>
    </citation>
    <scope>NUCLEOTIDE SEQUENCE</scope>
    <source>
        <strain evidence="1">VTCC 930004</strain>
    </source>
</reference>
<proteinExistence type="predicted"/>